<dbReference type="SUPFAM" id="SSF55718">
    <property type="entry name" value="SCP-like"/>
    <property type="match status" value="1"/>
</dbReference>
<reference evidence="1" key="1">
    <citation type="submission" date="2018-05" db="EMBL/GenBank/DDBJ databases">
        <authorList>
            <person name="Lanie J.A."/>
            <person name="Ng W.-L."/>
            <person name="Kazmierczak K.M."/>
            <person name="Andrzejewski T.M."/>
            <person name="Davidsen T.M."/>
            <person name="Wayne K.J."/>
            <person name="Tettelin H."/>
            <person name="Glass J.I."/>
            <person name="Rusch D."/>
            <person name="Podicherti R."/>
            <person name="Tsui H.-C.T."/>
            <person name="Winkler M.E."/>
        </authorList>
    </citation>
    <scope>NUCLEOTIDE SEQUENCE</scope>
</reference>
<dbReference type="EMBL" id="UINC01027051">
    <property type="protein sequence ID" value="SVB05624.1"/>
    <property type="molecule type" value="Genomic_DNA"/>
</dbReference>
<dbReference type="AlphaFoldDB" id="A0A382AW77"/>
<sequence length="243" mass="28317">MGIYHSNNANRIGTLIRDSDSWRKFNRGITWEQPATPFVVFDPNDQVTGYFFKGEDSNHVTVSEIGFLDQSIFPSIVKFLTNYANQISVNQLRFSMPQDHPFSVFCRRFGTQTTISHRRCGGGMMRLIRQTTTLKKMCYELTSRLQKSAKFTKWQGIIEISTDLGTDLIEVDNGHVNHQENSTSKSRYKLEIAQNKFVQLMMGRRTIEDLIWDSNVSVSMEIIDLLDYLFPTHYPHVWWPDRF</sequence>
<evidence type="ECO:0000313" key="1">
    <source>
        <dbReference type="EMBL" id="SVB05624.1"/>
    </source>
</evidence>
<dbReference type="SUPFAM" id="SSF55729">
    <property type="entry name" value="Acyl-CoA N-acyltransferases (Nat)"/>
    <property type="match status" value="1"/>
</dbReference>
<accession>A0A382AW77</accession>
<organism evidence="1">
    <name type="scientific">marine metagenome</name>
    <dbReference type="NCBI Taxonomy" id="408172"/>
    <lineage>
        <taxon>unclassified sequences</taxon>
        <taxon>metagenomes</taxon>
        <taxon>ecological metagenomes</taxon>
    </lineage>
</organism>
<proteinExistence type="predicted"/>
<dbReference type="InterPro" id="IPR036527">
    <property type="entry name" value="SCP2_sterol-bd_dom_sf"/>
</dbReference>
<protein>
    <recommendedName>
        <fullName evidence="2">Enhanced intracellular survival protein domain-containing protein</fullName>
    </recommendedName>
</protein>
<evidence type="ECO:0008006" key="2">
    <source>
        <dbReference type="Google" id="ProtNLM"/>
    </source>
</evidence>
<name>A0A382AW77_9ZZZZ</name>
<dbReference type="Gene3D" id="3.40.630.30">
    <property type="match status" value="1"/>
</dbReference>
<dbReference type="InterPro" id="IPR016181">
    <property type="entry name" value="Acyl_CoA_acyltransferase"/>
</dbReference>
<gene>
    <name evidence="1" type="ORF">METZ01_LOCUS158478</name>
</gene>